<accession>A0ACC1JHS4</accession>
<protein>
    <submittedName>
        <fullName evidence="1">Chaperone protein dnaJ</fullName>
    </submittedName>
</protein>
<name>A0ACC1JHS4_9FUNG</name>
<reference evidence="1" key="1">
    <citation type="submission" date="2022-07" db="EMBL/GenBank/DDBJ databases">
        <title>Phylogenomic reconstructions and comparative analyses of Kickxellomycotina fungi.</title>
        <authorList>
            <person name="Reynolds N.K."/>
            <person name="Stajich J.E."/>
            <person name="Barry K."/>
            <person name="Grigoriev I.V."/>
            <person name="Crous P."/>
            <person name="Smith M.E."/>
        </authorList>
    </citation>
    <scope>NUCLEOTIDE SEQUENCE</scope>
    <source>
        <strain evidence="1">NRRL 5244</strain>
    </source>
</reference>
<keyword evidence="2" id="KW-1185">Reference proteome</keyword>
<organism evidence="1 2">
    <name type="scientific">Linderina macrospora</name>
    <dbReference type="NCBI Taxonomy" id="4868"/>
    <lineage>
        <taxon>Eukaryota</taxon>
        <taxon>Fungi</taxon>
        <taxon>Fungi incertae sedis</taxon>
        <taxon>Zoopagomycota</taxon>
        <taxon>Kickxellomycotina</taxon>
        <taxon>Kickxellomycetes</taxon>
        <taxon>Kickxellales</taxon>
        <taxon>Kickxellaceae</taxon>
        <taxon>Linderina</taxon>
    </lineage>
</organism>
<gene>
    <name evidence="1" type="primary">HLJ1</name>
    <name evidence="1" type="ORF">FBU59_000113</name>
</gene>
<evidence type="ECO:0000313" key="1">
    <source>
        <dbReference type="EMBL" id="KAJ1951502.1"/>
    </source>
</evidence>
<comment type="caution">
    <text evidence="1">The sequence shown here is derived from an EMBL/GenBank/DDBJ whole genome shotgun (WGS) entry which is preliminary data.</text>
</comment>
<proteinExistence type="predicted"/>
<sequence length="414" mass="46267">MEANVDEAARALAIAQRKWNNGDKDGALRLARKSNSLYPTPAAEAKIAEFESSPAPDQEQNAEPAASTAAPSVSKEAGPELRQRRAAKQAETASSSSASEKPRHTPEQLSAVRSVMAAKSDYYTVLGVQKTATEVEIKKAYRKSALVFHPDKNTAPGADEAFKLVAQAFTVLSDADKRAYYDRYGIEARGTPSASAGGSNMFHRAGGRPTAGGFEQEISPEDLFNMFFGGDFGQYGVQFGPGVRFQQRRGFPMNMNQQRFRQQQQQQRANEDDGVRATFLQFLPLILLVFTYFASTIISVLFGEAAPPAYAFHQTSQYSQVRVTQNRNVEYWVNYSEFSQSPVAKKSSSLWQFEMDIESQYISRLQRKCRQQMEAKRNRIHMAQGWFGVGADKDKLREAEAMKLPACDELRRFR</sequence>
<evidence type="ECO:0000313" key="2">
    <source>
        <dbReference type="Proteomes" id="UP001150603"/>
    </source>
</evidence>
<dbReference type="Proteomes" id="UP001150603">
    <property type="component" value="Unassembled WGS sequence"/>
</dbReference>
<dbReference type="EMBL" id="JANBPW010000009">
    <property type="protein sequence ID" value="KAJ1951502.1"/>
    <property type="molecule type" value="Genomic_DNA"/>
</dbReference>